<organism evidence="2 3">
    <name type="scientific">Rubus argutus</name>
    <name type="common">Southern blackberry</name>
    <dbReference type="NCBI Taxonomy" id="59490"/>
    <lineage>
        <taxon>Eukaryota</taxon>
        <taxon>Viridiplantae</taxon>
        <taxon>Streptophyta</taxon>
        <taxon>Embryophyta</taxon>
        <taxon>Tracheophyta</taxon>
        <taxon>Spermatophyta</taxon>
        <taxon>Magnoliopsida</taxon>
        <taxon>eudicotyledons</taxon>
        <taxon>Gunneridae</taxon>
        <taxon>Pentapetalae</taxon>
        <taxon>rosids</taxon>
        <taxon>fabids</taxon>
        <taxon>Rosales</taxon>
        <taxon>Rosaceae</taxon>
        <taxon>Rosoideae</taxon>
        <taxon>Rosoideae incertae sedis</taxon>
        <taxon>Rubus</taxon>
    </lineage>
</organism>
<feature type="region of interest" description="Disordered" evidence="1">
    <location>
        <begin position="1"/>
        <end position="43"/>
    </location>
</feature>
<name>A0AAW1VXN9_RUBAR</name>
<dbReference type="EMBL" id="JBEDUW010000007">
    <property type="protein sequence ID" value="KAK9911816.1"/>
    <property type="molecule type" value="Genomic_DNA"/>
</dbReference>
<feature type="compositionally biased region" description="Basic and acidic residues" evidence="1">
    <location>
        <begin position="76"/>
        <end position="85"/>
    </location>
</feature>
<reference evidence="2 3" key="1">
    <citation type="journal article" date="2023" name="G3 (Bethesda)">
        <title>A chromosome-length genome assembly and annotation of blackberry (Rubus argutus, cv. 'Hillquist').</title>
        <authorList>
            <person name="Bruna T."/>
            <person name="Aryal R."/>
            <person name="Dudchenko O."/>
            <person name="Sargent D.J."/>
            <person name="Mead D."/>
            <person name="Buti M."/>
            <person name="Cavallini A."/>
            <person name="Hytonen T."/>
            <person name="Andres J."/>
            <person name="Pham M."/>
            <person name="Weisz D."/>
            <person name="Mascagni F."/>
            <person name="Usai G."/>
            <person name="Natali L."/>
            <person name="Bassil N."/>
            <person name="Fernandez G.E."/>
            <person name="Lomsadze A."/>
            <person name="Armour M."/>
            <person name="Olukolu B."/>
            <person name="Poorten T."/>
            <person name="Britton C."/>
            <person name="Davik J."/>
            <person name="Ashrafi H."/>
            <person name="Aiden E.L."/>
            <person name="Borodovsky M."/>
            <person name="Worthington M."/>
        </authorList>
    </citation>
    <scope>NUCLEOTIDE SEQUENCE [LARGE SCALE GENOMIC DNA]</scope>
    <source>
        <strain evidence="2">PI 553951</strain>
    </source>
</reference>
<accession>A0AAW1VXN9</accession>
<comment type="caution">
    <text evidence="2">The sequence shown here is derived from an EMBL/GenBank/DDBJ whole genome shotgun (WGS) entry which is preliminary data.</text>
</comment>
<gene>
    <name evidence="2" type="ORF">M0R45_035705</name>
</gene>
<feature type="compositionally biased region" description="Basic and acidic residues" evidence="1">
    <location>
        <begin position="58"/>
        <end position="68"/>
    </location>
</feature>
<evidence type="ECO:0000256" key="1">
    <source>
        <dbReference type="SAM" id="MobiDB-lite"/>
    </source>
</evidence>
<dbReference type="Proteomes" id="UP001457282">
    <property type="component" value="Unassembled WGS sequence"/>
</dbReference>
<keyword evidence="3" id="KW-1185">Reference proteome</keyword>
<evidence type="ECO:0000313" key="3">
    <source>
        <dbReference type="Proteomes" id="UP001457282"/>
    </source>
</evidence>
<dbReference type="AlphaFoldDB" id="A0AAW1VXN9"/>
<proteinExistence type="predicted"/>
<evidence type="ECO:0000313" key="2">
    <source>
        <dbReference type="EMBL" id="KAK9911816.1"/>
    </source>
</evidence>
<feature type="region of interest" description="Disordered" evidence="1">
    <location>
        <begin position="58"/>
        <end position="85"/>
    </location>
</feature>
<sequence length="85" mass="8865">MGSTETENKIAGTEGDGDAGAGQARDRRCGWAQSGGAGWWSDAGSLRNDVAAVWMARERRSGVKEARAWENGGGRGPRDDAGGKD</sequence>
<protein>
    <submittedName>
        <fullName evidence="2">Uncharacterized protein</fullName>
    </submittedName>
</protein>